<feature type="compositionally biased region" description="Basic and acidic residues" evidence="4">
    <location>
        <begin position="134"/>
        <end position="145"/>
    </location>
</feature>
<dbReference type="AlphaFoldDB" id="A0A9P7TTX7"/>
<comment type="similarity">
    <text evidence="1 3">Belongs to the citrate synthase family.</text>
</comment>
<reference evidence="5 6" key="1">
    <citation type="journal article" date="2020" name="bioRxiv">
        <title>Whole genome comparisons of ergot fungi reveals the divergence and evolution of species within the genus Claviceps are the result of varying mechanisms driving genome evolution and host range expansion.</title>
        <authorList>
            <person name="Wyka S.A."/>
            <person name="Mondo S.J."/>
            <person name="Liu M."/>
            <person name="Dettman J."/>
            <person name="Nalam V."/>
            <person name="Broders K.D."/>
        </authorList>
    </citation>
    <scope>NUCLEOTIDE SEQUENCE [LARGE SCALE GENOMIC DNA]</scope>
    <source>
        <strain evidence="5 6">LM576</strain>
    </source>
</reference>
<dbReference type="GO" id="GO:0046912">
    <property type="term" value="F:acyltransferase activity, acyl groups converted into alkyl on transfer"/>
    <property type="evidence" value="ECO:0007669"/>
    <property type="project" value="InterPro"/>
</dbReference>
<gene>
    <name evidence="5" type="ORF">E4U13_007783</name>
</gene>
<accession>A0A9P7TTX7</accession>
<organism evidence="5 6">
    <name type="scientific">Claviceps humidiphila</name>
    <dbReference type="NCBI Taxonomy" id="1294629"/>
    <lineage>
        <taxon>Eukaryota</taxon>
        <taxon>Fungi</taxon>
        <taxon>Dikarya</taxon>
        <taxon>Ascomycota</taxon>
        <taxon>Pezizomycotina</taxon>
        <taxon>Sordariomycetes</taxon>
        <taxon>Hypocreomycetidae</taxon>
        <taxon>Hypocreales</taxon>
        <taxon>Clavicipitaceae</taxon>
        <taxon>Claviceps</taxon>
    </lineage>
</organism>
<dbReference type="InterPro" id="IPR036969">
    <property type="entry name" value="Citrate_synthase_sf"/>
</dbReference>
<dbReference type="Gene3D" id="1.10.580.10">
    <property type="entry name" value="Citrate Synthase, domain 1"/>
    <property type="match status" value="1"/>
</dbReference>
<keyword evidence="6" id="KW-1185">Reference proteome</keyword>
<dbReference type="InterPro" id="IPR016142">
    <property type="entry name" value="Citrate_synth-like_lrg_a-sub"/>
</dbReference>
<evidence type="ECO:0000256" key="2">
    <source>
        <dbReference type="ARBA" id="ARBA00022679"/>
    </source>
</evidence>
<dbReference type="EMBL" id="SRQM01000800">
    <property type="protein sequence ID" value="KAG6105700.1"/>
    <property type="molecule type" value="Genomic_DNA"/>
</dbReference>
<evidence type="ECO:0000256" key="4">
    <source>
        <dbReference type="SAM" id="MobiDB-lite"/>
    </source>
</evidence>
<sequence length="183" mass="20498">MEKVEKRERVLVGFGHRVYKNADPRSKAIRQLAEQVFQVTGRNKLLDTALALAKYAGEGEFMRSRNLYPNVEFYSGLGGSHAKVSGHGLSAFYPVLFAVPRCVGWLAHWRQQMLTPSGVKIWRPRQLYVGEGERNYGNVEDRQSDTDPGPLGAPTQVLHGGDSKRSKLATFTDESGHVFKPRL</sequence>
<dbReference type="SUPFAM" id="SSF48256">
    <property type="entry name" value="Citrate synthase"/>
    <property type="match status" value="1"/>
</dbReference>
<dbReference type="Pfam" id="PF00285">
    <property type="entry name" value="Citrate_synt"/>
    <property type="match status" value="1"/>
</dbReference>
<evidence type="ECO:0000313" key="6">
    <source>
        <dbReference type="Proteomes" id="UP000732380"/>
    </source>
</evidence>
<comment type="caution">
    <text evidence="5">The sequence shown here is derived from an EMBL/GenBank/DDBJ whole genome shotgun (WGS) entry which is preliminary data.</text>
</comment>
<evidence type="ECO:0000256" key="3">
    <source>
        <dbReference type="RuleBase" id="RU000441"/>
    </source>
</evidence>
<proteinExistence type="inferred from homology"/>
<dbReference type="Proteomes" id="UP000732380">
    <property type="component" value="Unassembled WGS sequence"/>
</dbReference>
<dbReference type="InterPro" id="IPR002020">
    <property type="entry name" value="Citrate_synthase"/>
</dbReference>
<protein>
    <recommendedName>
        <fullName evidence="3">Citrate synthase</fullName>
    </recommendedName>
</protein>
<keyword evidence="2 3" id="KW-0808">Transferase</keyword>
<dbReference type="Gene3D" id="1.10.230.10">
    <property type="entry name" value="Cytochrome P450-Terp, domain 2"/>
    <property type="match status" value="1"/>
</dbReference>
<name>A0A9P7TTX7_9HYPO</name>
<dbReference type="InterPro" id="IPR016143">
    <property type="entry name" value="Citrate_synth-like_sm_a-sub"/>
</dbReference>
<dbReference type="PRINTS" id="PR00143">
    <property type="entry name" value="CITRTSNTHASE"/>
</dbReference>
<dbReference type="InterPro" id="IPR019810">
    <property type="entry name" value="Citrate_synthase_AS"/>
</dbReference>
<evidence type="ECO:0000313" key="5">
    <source>
        <dbReference type="EMBL" id="KAG6105700.1"/>
    </source>
</evidence>
<feature type="region of interest" description="Disordered" evidence="4">
    <location>
        <begin position="134"/>
        <end position="164"/>
    </location>
</feature>
<dbReference type="PANTHER" id="PTHR42871">
    <property type="entry name" value="CITRATE SYNTHASE"/>
    <property type="match status" value="1"/>
</dbReference>
<dbReference type="PANTHER" id="PTHR42871:SF1">
    <property type="entry name" value="CITRATE SYNTHASE"/>
    <property type="match status" value="1"/>
</dbReference>
<evidence type="ECO:0000256" key="1">
    <source>
        <dbReference type="ARBA" id="ARBA00010566"/>
    </source>
</evidence>
<dbReference type="PROSITE" id="PS00480">
    <property type="entry name" value="CITRATE_SYNTHASE"/>
    <property type="match status" value="1"/>
</dbReference>